<dbReference type="NCBIfam" id="NF010539">
    <property type="entry name" value="PRK13927.1"/>
    <property type="match status" value="1"/>
</dbReference>
<dbReference type="SUPFAM" id="SSF53067">
    <property type="entry name" value="Actin-like ATPase domain"/>
    <property type="match status" value="2"/>
</dbReference>
<dbReference type="InterPro" id="IPR056546">
    <property type="entry name" value="MreB_MamK-like"/>
</dbReference>
<comment type="subunit">
    <text evidence="6">Forms polymers.</text>
</comment>
<keyword evidence="4 6" id="KW-0133">Cell shape</keyword>
<keyword evidence="1 6" id="KW-0963">Cytoplasm</keyword>
<keyword evidence="2 6" id="KW-0547">Nucleotide-binding</keyword>
<feature type="binding site" evidence="6">
    <location>
        <begin position="19"/>
        <end position="21"/>
    </location>
    <ligand>
        <name>ATP</name>
        <dbReference type="ChEBI" id="CHEBI:30616"/>
    </ligand>
</feature>
<keyword evidence="3 6" id="KW-0067">ATP-binding</keyword>
<dbReference type="PANTHER" id="PTHR42749">
    <property type="entry name" value="CELL SHAPE-DETERMINING PROTEIN MREB"/>
    <property type="match status" value="1"/>
</dbReference>
<feature type="binding site" evidence="6">
    <location>
        <begin position="167"/>
        <end position="169"/>
    </location>
    <ligand>
        <name>ATP</name>
        <dbReference type="ChEBI" id="CHEBI:30616"/>
    </ligand>
</feature>
<accession>A0A940DEX7</accession>
<organism evidence="7 8">
    <name type="scientific">Candidatus Enterousia excrementavium</name>
    <dbReference type="NCBI Taxonomy" id="2840789"/>
    <lineage>
        <taxon>Bacteria</taxon>
        <taxon>Pseudomonadati</taxon>
        <taxon>Pseudomonadota</taxon>
        <taxon>Alphaproteobacteria</taxon>
        <taxon>Candidatus Enterousia</taxon>
    </lineage>
</organism>
<evidence type="ECO:0000256" key="3">
    <source>
        <dbReference type="ARBA" id="ARBA00022840"/>
    </source>
</evidence>
<dbReference type="AlphaFoldDB" id="A0A940DEX7"/>
<comment type="function">
    <text evidence="6">Forms membrane-associated dynamic filaments that are essential for cell shape determination. Acts by regulating cell wall synthesis and cell elongation, and thus cell shape. A feedback loop between cell geometry and MreB localization may maintain elongated cell shape by targeting cell wall growth to regions of negative cell wall curvature.</text>
</comment>
<feature type="binding site" evidence="6">
    <location>
        <begin position="298"/>
        <end position="301"/>
    </location>
    <ligand>
        <name>ATP</name>
        <dbReference type="ChEBI" id="CHEBI:30616"/>
    </ligand>
</feature>
<evidence type="ECO:0000313" key="8">
    <source>
        <dbReference type="Proteomes" id="UP000721442"/>
    </source>
</evidence>
<dbReference type="CDD" id="cd10225">
    <property type="entry name" value="ASKHA_NBD_MreB-like"/>
    <property type="match status" value="1"/>
</dbReference>
<dbReference type="GO" id="GO:0005524">
    <property type="term" value="F:ATP binding"/>
    <property type="evidence" value="ECO:0007669"/>
    <property type="project" value="UniProtKB-KW"/>
</dbReference>
<evidence type="ECO:0000313" key="7">
    <source>
        <dbReference type="EMBL" id="MBO8406859.1"/>
    </source>
</evidence>
<dbReference type="HAMAP" id="MF_02207">
    <property type="entry name" value="MreB"/>
    <property type="match status" value="1"/>
</dbReference>
<dbReference type="InterPro" id="IPR043129">
    <property type="entry name" value="ATPase_NBD"/>
</dbReference>
<dbReference type="Proteomes" id="UP000721442">
    <property type="component" value="Unassembled WGS sequence"/>
</dbReference>
<dbReference type="PRINTS" id="PR01652">
    <property type="entry name" value="SHAPEPROTEIN"/>
</dbReference>
<proteinExistence type="inferred from homology"/>
<dbReference type="InterPro" id="IPR004753">
    <property type="entry name" value="MreB"/>
</dbReference>
<name>A0A940DEX7_9PROT</name>
<dbReference type="GO" id="GO:0005737">
    <property type="term" value="C:cytoplasm"/>
    <property type="evidence" value="ECO:0007669"/>
    <property type="project" value="UniProtKB-SubCell"/>
</dbReference>
<evidence type="ECO:0000256" key="5">
    <source>
        <dbReference type="ARBA" id="ARBA00023458"/>
    </source>
</evidence>
<evidence type="ECO:0000256" key="4">
    <source>
        <dbReference type="ARBA" id="ARBA00022960"/>
    </source>
</evidence>
<dbReference type="GO" id="GO:0008360">
    <property type="term" value="P:regulation of cell shape"/>
    <property type="evidence" value="ECO:0007669"/>
    <property type="project" value="UniProtKB-UniRule"/>
</dbReference>
<comment type="similarity">
    <text evidence="5 6">Belongs to the FtsA/MreB family.</text>
</comment>
<dbReference type="EMBL" id="JADINE010000002">
    <property type="protein sequence ID" value="MBO8406859.1"/>
    <property type="molecule type" value="Genomic_DNA"/>
</dbReference>
<evidence type="ECO:0000256" key="1">
    <source>
        <dbReference type="ARBA" id="ARBA00022490"/>
    </source>
</evidence>
<comment type="subcellular location">
    <subcellularLocation>
        <location evidence="6">Cytoplasm</location>
    </subcellularLocation>
    <text evidence="6">Membrane-associated.</text>
</comment>
<dbReference type="Pfam" id="PF06723">
    <property type="entry name" value="MreB_Mbl"/>
    <property type="match status" value="1"/>
</dbReference>
<comment type="caution">
    <text evidence="7">The sequence shown here is derived from an EMBL/GenBank/DDBJ whole genome shotgun (WGS) entry which is preliminary data.</text>
</comment>
<reference evidence="7" key="2">
    <citation type="journal article" date="2021" name="PeerJ">
        <title>Extensive microbial diversity within the chicken gut microbiome revealed by metagenomics and culture.</title>
        <authorList>
            <person name="Gilroy R."/>
            <person name="Ravi A."/>
            <person name="Getino M."/>
            <person name="Pursley I."/>
            <person name="Horton D.L."/>
            <person name="Alikhan N.F."/>
            <person name="Baker D."/>
            <person name="Gharbi K."/>
            <person name="Hall N."/>
            <person name="Watson M."/>
            <person name="Adriaenssens E.M."/>
            <person name="Foster-Nyarko E."/>
            <person name="Jarju S."/>
            <person name="Secka A."/>
            <person name="Antonio M."/>
            <person name="Oren A."/>
            <person name="Chaudhuri R.R."/>
            <person name="La Ragione R."/>
            <person name="Hildebrand F."/>
            <person name="Pallen M.J."/>
        </authorList>
    </citation>
    <scope>NUCLEOTIDE SEQUENCE</scope>
    <source>
        <strain evidence="7">B1-16210</strain>
    </source>
</reference>
<dbReference type="Gene3D" id="3.30.420.40">
    <property type="match status" value="2"/>
</dbReference>
<dbReference type="GO" id="GO:0000902">
    <property type="term" value="P:cell morphogenesis"/>
    <property type="evidence" value="ECO:0007669"/>
    <property type="project" value="InterPro"/>
</dbReference>
<sequence>MYNWLMKFFSADMAIDLGTANTLIYVKGRGIVLNEPSVVSVSENRLLGRKEILAVGTEAKQMFGRTPGTITAVRPLRDGVIADFEVAEEMIKYFIRKVHRKNPLAAPLIIICVPSCATQVERRAIQEAADAAGARKVYIVEESTAAAIGAGLPVDKPVGSMVLDIGGGTTEVAVLSLGGIVYSNAVRTAGDQMDLDIIEYVRKNKNLLIGENMAEDIKKRIGNAISPKDKANELTMKIKGRDLLSGTPRETVITESQVASALAQTVSKIINTVSVALASTPPELSADIADLGIAMTGGGSLLRGLDAAIRAATGLPAFLVDNPLACVACGSGKMLSSLDKSKHILQTMY</sequence>
<dbReference type="NCBIfam" id="TIGR00904">
    <property type="entry name" value="mreB"/>
    <property type="match status" value="1"/>
</dbReference>
<evidence type="ECO:0000256" key="2">
    <source>
        <dbReference type="ARBA" id="ARBA00022741"/>
    </source>
</evidence>
<reference evidence="7" key="1">
    <citation type="submission" date="2020-10" db="EMBL/GenBank/DDBJ databases">
        <authorList>
            <person name="Gilroy R."/>
        </authorList>
    </citation>
    <scope>NUCLEOTIDE SEQUENCE</scope>
    <source>
        <strain evidence="7">B1-16210</strain>
    </source>
</reference>
<dbReference type="PANTHER" id="PTHR42749:SF1">
    <property type="entry name" value="CELL SHAPE-DETERMINING PROTEIN MREB"/>
    <property type="match status" value="1"/>
</dbReference>
<gene>
    <name evidence="6" type="primary">mreB</name>
    <name evidence="7" type="ORF">IAC77_00135</name>
</gene>
<feature type="binding site" evidence="6">
    <location>
        <begin position="215"/>
        <end position="218"/>
    </location>
    <ligand>
        <name>ATP</name>
        <dbReference type="ChEBI" id="CHEBI:30616"/>
    </ligand>
</feature>
<evidence type="ECO:0000256" key="6">
    <source>
        <dbReference type="HAMAP-Rule" id="MF_02207"/>
    </source>
</evidence>
<protein>
    <recommendedName>
        <fullName evidence="6">Cell shape-determining protein MreB</fullName>
    </recommendedName>
</protein>